<dbReference type="PANTHER" id="PTHR11017:SF340">
    <property type="entry name" value="NB-ARC-RELATED"/>
    <property type="match status" value="1"/>
</dbReference>
<evidence type="ECO:0000259" key="5">
    <source>
        <dbReference type="PROSITE" id="PS50104"/>
    </source>
</evidence>
<dbReference type="AlphaFoldDB" id="A0AA38W9C9"/>
<dbReference type="Gene3D" id="3.40.50.300">
    <property type="entry name" value="P-loop containing nucleotide triphosphate hydrolases"/>
    <property type="match status" value="1"/>
</dbReference>
<evidence type="ECO:0000313" key="6">
    <source>
        <dbReference type="EMBL" id="KAJ9543665.1"/>
    </source>
</evidence>
<proteinExistence type="predicted"/>
<dbReference type="SUPFAM" id="SSF52200">
    <property type="entry name" value="Toll/Interleukin receptor TIR domain"/>
    <property type="match status" value="1"/>
</dbReference>
<dbReference type="Pfam" id="PF00931">
    <property type="entry name" value="NB-ARC"/>
    <property type="match status" value="1"/>
</dbReference>
<sequence>MASSSSSTFQSSNYDVFLSFRGTDTRKNFVDHLYSALKQQGIHTYKDDETLHKGETITPSLLKAIKESQIAVIVFSENYADSSWCLDELAYIMKCKRKSGLIVLPVFYHIDPSQVRRQKRKYGEALAKHESDGEKVKSWRKALEDVGNLSGWETEHIANGHESPCIEEIVNTISNRLCVAVSSDDEDLVGIRIRLQDLKLKLEMESNGDVLMVGIWGVGGGGKTTLASSIYYEISSKFDGCCFLENIREESSKHGLPKLQEKILSLVLKQKQMDVNRVEEGKILMEGRFCRKKVLIVLDDVNHLDQLKALAGSIKWFGKGSRVLITTRDSHLLHAHKVNVIYNISLLEDSEAIKLFYKYCRPIEVQEKLLKDVISYVGGLPLAIKILGSFLCDKDTSEWISALERLKDIPDIDIVEKLKISYDGLKPVEKELFLDIACFFRGYNTNVAMMMLDACGLHSTIGVKVLIQKALIHVPPGGYLKCMTCYKKWHTTSFEKKILKVLKNIAGFGKRKMF</sequence>
<evidence type="ECO:0000256" key="2">
    <source>
        <dbReference type="ARBA" id="ARBA00022737"/>
    </source>
</evidence>
<dbReference type="InterPro" id="IPR027417">
    <property type="entry name" value="P-loop_NTPase"/>
</dbReference>
<dbReference type="InterPro" id="IPR035897">
    <property type="entry name" value="Toll_tir_struct_dom_sf"/>
</dbReference>
<comment type="caution">
    <text evidence="6">The sequence shown here is derived from an EMBL/GenBank/DDBJ whole genome shotgun (WGS) entry which is preliminary data.</text>
</comment>
<keyword evidence="4" id="KW-0520">NAD</keyword>
<evidence type="ECO:0000256" key="3">
    <source>
        <dbReference type="ARBA" id="ARBA00022821"/>
    </source>
</evidence>
<dbReference type="InterPro" id="IPR000157">
    <property type="entry name" value="TIR_dom"/>
</dbReference>
<dbReference type="SMART" id="SM00255">
    <property type="entry name" value="TIR"/>
    <property type="match status" value="1"/>
</dbReference>
<dbReference type="FunFam" id="3.40.50.10140:FF:000007">
    <property type="entry name" value="Disease resistance protein (TIR-NBS-LRR class)"/>
    <property type="match status" value="1"/>
</dbReference>
<dbReference type="PRINTS" id="PR00364">
    <property type="entry name" value="DISEASERSIST"/>
</dbReference>
<dbReference type="GO" id="GO:0043531">
    <property type="term" value="F:ADP binding"/>
    <property type="evidence" value="ECO:0007669"/>
    <property type="project" value="InterPro"/>
</dbReference>
<dbReference type="SUPFAM" id="SSF52540">
    <property type="entry name" value="P-loop containing nucleoside triphosphate hydrolases"/>
    <property type="match status" value="1"/>
</dbReference>
<reference evidence="6" key="1">
    <citation type="submission" date="2023-03" db="EMBL/GenBank/DDBJ databases">
        <title>Chromosome-scale reference genome and RAD-based genetic map of yellow starthistle (Centaurea solstitialis) reveal putative structural variation and QTLs associated with invader traits.</title>
        <authorList>
            <person name="Reatini B."/>
            <person name="Cang F.A."/>
            <person name="Jiang Q."/>
            <person name="Mckibben M.T.W."/>
            <person name="Barker M.S."/>
            <person name="Rieseberg L.H."/>
            <person name="Dlugosch K.M."/>
        </authorList>
    </citation>
    <scope>NUCLEOTIDE SEQUENCE</scope>
    <source>
        <strain evidence="6">CAN-66</strain>
        <tissue evidence="6">Leaf</tissue>
    </source>
</reference>
<name>A0AA38W9C9_9ASTR</name>
<dbReference type="Gene3D" id="1.10.8.430">
    <property type="entry name" value="Helical domain of apoptotic protease-activating factors"/>
    <property type="match status" value="1"/>
</dbReference>
<feature type="domain" description="TIR" evidence="5">
    <location>
        <begin position="12"/>
        <end position="177"/>
    </location>
</feature>
<evidence type="ECO:0000313" key="7">
    <source>
        <dbReference type="Proteomes" id="UP001172457"/>
    </source>
</evidence>
<dbReference type="Proteomes" id="UP001172457">
    <property type="component" value="Chromosome 6"/>
</dbReference>
<accession>A0AA38W9C9</accession>
<dbReference type="InterPro" id="IPR044974">
    <property type="entry name" value="Disease_R_plants"/>
</dbReference>
<gene>
    <name evidence="6" type="ORF">OSB04_023372</name>
</gene>
<dbReference type="Gene3D" id="3.40.50.10140">
    <property type="entry name" value="Toll/interleukin-1 receptor homology (TIR) domain"/>
    <property type="match status" value="1"/>
</dbReference>
<protein>
    <recommendedName>
        <fullName evidence="5">TIR domain-containing protein</fullName>
    </recommendedName>
</protein>
<dbReference type="Pfam" id="PF23282">
    <property type="entry name" value="WHD_ROQ1"/>
    <property type="match status" value="1"/>
</dbReference>
<dbReference type="InterPro" id="IPR058192">
    <property type="entry name" value="WHD_ROQ1-like"/>
</dbReference>
<dbReference type="Pfam" id="PF01582">
    <property type="entry name" value="TIR"/>
    <property type="match status" value="1"/>
</dbReference>
<dbReference type="InterPro" id="IPR036390">
    <property type="entry name" value="WH_DNA-bd_sf"/>
</dbReference>
<dbReference type="GO" id="GO:0006952">
    <property type="term" value="P:defense response"/>
    <property type="evidence" value="ECO:0007669"/>
    <property type="project" value="UniProtKB-KW"/>
</dbReference>
<organism evidence="6 7">
    <name type="scientific">Centaurea solstitialis</name>
    <name type="common">yellow star-thistle</name>
    <dbReference type="NCBI Taxonomy" id="347529"/>
    <lineage>
        <taxon>Eukaryota</taxon>
        <taxon>Viridiplantae</taxon>
        <taxon>Streptophyta</taxon>
        <taxon>Embryophyta</taxon>
        <taxon>Tracheophyta</taxon>
        <taxon>Spermatophyta</taxon>
        <taxon>Magnoliopsida</taxon>
        <taxon>eudicotyledons</taxon>
        <taxon>Gunneridae</taxon>
        <taxon>Pentapetalae</taxon>
        <taxon>asterids</taxon>
        <taxon>campanulids</taxon>
        <taxon>Asterales</taxon>
        <taxon>Asteraceae</taxon>
        <taxon>Carduoideae</taxon>
        <taxon>Cardueae</taxon>
        <taxon>Centaureinae</taxon>
        <taxon>Centaurea</taxon>
    </lineage>
</organism>
<evidence type="ECO:0000256" key="4">
    <source>
        <dbReference type="ARBA" id="ARBA00023027"/>
    </source>
</evidence>
<dbReference type="PANTHER" id="PTHR11017">
    <property type="entry name" value="LEUCINE-RICH REPEAT-CONTAINING PROTEIN"/>
    <property type="match status" value="1"/>
</dbReference>
<keyword evidence="7" id="KW-1185">Reference proteome</keyword>
<dbReference type="PROSITE" id="PS50104">
    <property type="entry name" value="TIR"/>
    <property type="match status" value="1"/>
</dbReference>
<dbReference type="InterPro" id="IPR042197">
    <property type="entry name" value="Apaf_helical"/>
</dbReference>
<evidence type="ECO:0000256" key="1">
    <source>
        <dbReference type="ARBA" id="ARBA00022614"/>
    </source>
</evidence>
<dbReference type="EMBL" id="JARYMX010000006">
    <property type="protein sequence ID" value="KAJ9543665.1"/>
    <property type="molecule type" value="Genomic_DNA"/>
</dbReference>
<dbReference type="SUPFAM" id="SSF46785">
    <property type="entry name" value="Winged helix' DNA-binding domain"/>
    <property type="match status" value="1"/>
</dbReference>
<keyword evidence="2" id="KW-0677">Repeat</keyword>
<keyword evidence="1" id="KW-0433">Leucine-rich repeat</keyword>
<dbReference type="GO" id="GO:0007165">
    <property type="term" value="P:signal transduction"/>
    <property type="evidence" value="ECO:0007669"/>
    <property type="project" value="InterPro"/>
</dbReference>
<keyword evidence="3" id="KW-0611">Plant defense</keyword>
<dbReference type="InterPro" id="IPR002182">
    <property type="entry name" value="NB-ARC"/>
</dbReference>